<reference evidence="1 2" key="1">
    <citation type="submission" date="2019-07" db="EMBL/GenBank/DDBJ databases">
        <title>Whole genome shotgun sequence of Segetibacter aerophilus NBRC 106135.</title>
        <authorList>
            <person name="Hosoyama A."/>
            <person name="Uohara A."/>
            <person name="Ohji S."/>
            <person name="Ichikawa N."/>
        </authorList>
    </citation>
    <scope>NUCLEOTIDE SEQUENCE [LARGE SCALE GENOMIC DNA]</scope>
    <source>
        <strain evidence="1 2">NBRC 106135</strain>
    </source>
</reference>
<dbReference type="GO" id="GO:0070573">
    <property type="term" value="F:metallodipeptidase activity"/>
    <property type="evidence" value="ECO:0007669"/>
    <property type="project" value="InterPro"/>
</dbReference>
<organism evidence="1 2">
    <name type="scientific">Segetibacter aerophilus</name>
    <dbReference type="NCBI Taxonomy" id="670293"/>
    <lineage>
        <taxon>Bacteria</taxon>
        <taxon>Pseudomonadati</taxon>
        <taxon>Bacteroidota</taxon>
        <taxon>Chitinophagia</taxon>
        <taxon>Chitinophagales</taxon>
        <taxon>Chitinophagaceae</taxon>
        <taxon>Segetibacter</taxon>
    </lineage>
</organism>
<keyword evidence="2" id="KW-1185">Reference proteome</keyword>
<dbReference type="PANTHER" id="PTHR10443">
    <property type="entry name" value="MICROSOMAL DIPEPTIDASE"/>
    <property type="match status" value="1"/>
</dbReference>
<dbReference type="InterPro" id="IPR032466">
    <property type="entry name" value="Metal_Hydrolase"/>
</dbReference>
<dbReference type="PANTHER" id="PTHR10443:SF12">
    <property type="entry name" value="DIPEPTIDASE"/>
    <property type="match status" value="1"/>
</dbReference>
<protein>
    <submittedName>
        <fullName evidence="1">Peptidase</fullName>
    </submittedName>
</protein>
<evidence type="ECO:0000313" key="2">
    <source>
        <dbReference type="Proteomes" id="UP000321513"/>
    </source>
</evidence>
<name>A0A512BGP9_9BACT</name>
<dbReference type="InterPro" id="IPR008257">
    <property type="entry name" value="Pept_M19"/>
</dbReference>
<dbReference type="Gene3D" id="3.20.20.140">
    <property type="entry name" value="Metal-dependent hydrolases"/>
    <property type="match status" value="1"/>
</dbReference>
<dbReference type="OrthoDB" id="9804920at2"/>
<dbReference type="Pfam" id="PF01244">
    <property type="entry name" value="Peptidase_M19"/>
    <property type="match status" value="1"/>
</dbReference>
<dbReference type="AlphaFoldDB" id="A0A512BGP9"/>
<dbReference type="PROSITE" id="PS51365">
    <property type="entry name" value="RENAL_DIPEPTIDASE_2"/>
    <property type="match status" value="1"/>
</dbReference>
<comment type="caution">
    <text evidence="1">The sequence shown here is derived from an EMBL/GenBank/DDBJ whole genome shotgun (WGS) entry which is preliminary data.</text>
</comment>
<proteinExistence type="predicted"/>
<dbReference type="Proteomes" id="UP000321513">
    <property type="component" value="Unassembled WGS sequence"/>
</dbReference>
<dbReference type="EMBL" id="BJYT01000016">
    <property type="protein sequence ID" value="GEO11143.1"/>
    <property type="molecule type" value="Genomic_DNA"/>
</dbReference>
<evidence type="ECO:0000313" key="1">
    <source>
        <dbReference type="EMBL" id="GEO11143.1"/>
    </source>
</evidence>
<dbReference type="SUPFAM" id="SSF51556">
    <property type="entry name" value="Metallo-dependent hydrolases"/>
    <property type="match status" value="1"/>
</dbReference>
<dbReference type="RefSeq" id="WP_147205252.1">
    <property type="nucleotide sequence ID" value="NZ_BJYT01000016.1"/>
</dbReference>
<accession>A0A512BGP9</accession>
<dbReference type="GO" id="GO:0006508">
    <property type="term" value="P:proteolysis"/>
    <property type="evidence" value="ECO:0007669"/>
    <property type="project" value="InterPro"/>
</dbReference>
<gene>
    <name evidence="1" type="ORF">SAE01_36390</name>
</gene>
<sequence length="361" mass="40008">MFIIDAHLDLSMNVLEWNRDLTKPVAEINAREANLTDKPDRGKATVSLAELRKGSIGLVVATQIARYVAPGNSLPGWHSPAQAWAQTQGQVAWYKAMEEVGEMVQINNLASLERHVALWTSETAEGKKPIGYILSLEGADSLITVEYLERAWHYGLRAVGPAHYGPGRYANGTDATGKMGPDGIALLKEMERLNIILDATHLCDDAFWQALDHFNGAVWASHNLTRALVNHNRQFSNEQIKALIERGAVIGGALDAWMMVPNWVRGKSTPREMKVTLNTLIDHLDHICDIAGNTLHIGIGSDLDGAFGTEQCPYDLQTIADLQKLNELLSKRGYTDKDIENIMHGNWLRFLRNAMRPVSAD</sequence>